<proteinExistence type="predicted"/>
<reference evidence="1 2" key="1">
    <citation type="submission" date="2018-09" db="EMBL/GenBank/DDBJ databases">
        <title>Evolutionary history of phycoerythrin pigmentation in the water bloom-forming cyanobacterium Microcystis aeruginosa.</title>
        <authorList>
            <person name="Tanabe Y."/>
            <person name="Tanabe Y."/>
            <person name="Yamaguchi H."/>
        </authorList>
    </citation>
    <scope>NUCLEOTIDE SEQUENCE [LARGE SCALE GENOMIC DNA]</scope>
    <source>
        <strain evidence="1 2">NIES-2520</strain>
    </source>
</reference>
<evidence type="ECO:0000313" key="2">
    <source>
        <dbReference type="Proteomes" id="UP000324917"/>
    </source>
</evidence>
<name>A0A5A5RT53_MICAE</name>
<sequence>MRRIFLDINIYIIGQLKPLSPAEQILKWLGYYTPNNQSSIKHNYYL</sequence>
<evidence type="ECO:0000313" key="1">
    <source>
        <dbReference type="EMBL" id="GCA75536.1"/>
    </source>
</evidence>
<dbReference type="EMBL" id="BHVP01000039">
    <property type="protein sequence ID" value="GCA75536.1"/>
    <property type="molecule type" value="Genomic_DNA"/>
</dbReference>
<comment type="caution">
    <text evidence="1">The sequence shown here is derived from an EMBL/GenBank/DDBJ whole genome shotgun (WGS) entry which is preliminary data.</text>
</comment>
<protein>
    <submittedName>
        <fullName evidence="1">Uncharacterized protein</fullName>
    </submittedName>
</protein>
<dbReference type="Proteomes" id="UP000324917">
    <property type="component" value="Unassembled WGS sequence"/>
</dbReference>
<gene>
    <name evidence="1" type="ORF">MiTe_02370</name>
</gene>
<dbReference type="AlphaFoldDB" id="A0A5A5RT53"/>
<accession>A0A5A5RT53</accession>
<organism evidence="1 2">
    <name type="scientific">Microcystis aeruginosa NIES-2520</name>
    <dbReference type="NCBI Taxonomy" id="2303982"/>
    <lineage>
        <taxon>Bacteria</taxon>
        <taxon>Bacillati</taxon>
        <taxon>Cyanobacteriota</taxon>
        <taxon>Cyanophyceae</taxon>
        <taxon>Oscillatoriophycideae</taxon>
        <taxon>Chroococcales</taxon>
        <taxon>Microcystaceae</taxon>
        <taxon>Microcystis</taxon>
    </lineage>
</organism>